<name>A0ABX0K7E4_9PROT</name>
<evidence type="ECO:0000313" key="2">
    <source>
        <dbReference type="EMBL" id="NHO32320.1"/>
    </source>
</evidence>
<keyword evidence="1" id="KW-1133">Transmembrane helix</keyword>
<sequence>MTDRVVLVDRNSVLSAGESAKTTSRPQVGRQLLREPYPYFHSMLAAVVTWLDRLSLILGAVTANMLELPQVSMSSAPAVTVSDIAAVLIFWLFPKKKESSFFSKNSTI</sequence>
<keyword evidence="3" id="KW-1185">Reference proteome</keyword>
<comment type="caution">
    <text evidence="2">The sequence shown here is derived from an EMBL/GenBank/DDBJ whole genome shotgun (WGS) entry which is preliminary data.</text>
</comment>
<organism evidence="2 3">
    <name type="scientific">Acetobacter fallax</name>
    <dbReference type="NCBI Taxonomy" id="1737473"/>
    <lineage>
        <taxon>Bacteria</taxon>
        <taxon>Pseudomonadati</taxon>
        <taxon>Pseudomonadota</taxon>
        <taxon>Alphaproteobacteria</taxon>
        <taxon>Acetobacterales</taxon>
        <taxon>Acetobacteraceae</taxon>
        <taxon>Acetobacter</taxon>
    </lineage>
</organism>
<proteinExistence type="predicted"/>
<dbReference type="EMBL" id="WOSW01000009">
    <property type="protein sequence ID" value="NHO32320.1"/>
    <property type="molecule type" value="Genomic_DNA"/>
</dbReference>
<keyword evidence="1" id="KW-0812">Transmembrane</keyword>
<evidence type="ECO:0000256" key="1">
    <source>
        <dbReference type="SAM" id="Phobius"/>
    </source>
</evidence>
<accession>A0ABX0K7E4</accession>
<gene>
    <name evidence="2" type="ORF">GOB84_07035</name>
</gene>
<dbReference type="Proteomes" id="UP000615326">
    <property type="component" value="Unassembled WGS sequence"/>
</dbReference>
<protein>
    <submittedName>
        <fullName evidence="2">Uncharacterized protein</fullName>
    </submittedName>
</protein>
<feature type="transmembrane region" description="Helical" evidence="1">
    <location>
        <begin position="75"/>
        <end position="93"/>
    </location>
</feature>
<keyword evidence="1" id="KW-0472">Membrane</keyword>
<reference evidence="2 3" key="1">
    <citation type="journal article" date="2020" name="Int. J. Syst. Evol. Microbiol.">
        <title>Novel acetic acid bacteria from cider fermentations: Acetobacter conturbans sp. nov. and Acetobacter fallax sp. nov.</title>
        <authorList>
            <person name="Sombolestani A.S."/>
            <person name="Cleenwerck I."/>
            <person name="Cnockaert M."/>
            <person name="Borremans W."/>
            <person name="Wieme A.D."/>
            <person name="De Vuyst L."/>
            <person name="Vandamme P."/>
        </authorList>
    </citation>
    <scope>NUCLEOTIDE SEQUENCE [LARGE SCALE GENOMIC DNA]</scope>
    <source>
        <strain evidence="2 3">LMG 1637</strain>
    </source>
</reference>
<feature type="transmembrane region" description="Helical" evidence="1">
    <location>
        <begin position="39"/>
        <end position="63"/>
    </location>
</feature>
<dbReference type="RefSeq" id="WP_173576848.1">
    <property type="nucleotide sequence ID" value="NZ_WOSW01000009.1"/>
</dbReference>
<evidence type="ECO:0000313" key="3">
    <source>
        <dbReference type="Proteomes" id="UP000615326"/>
    </source>
</evidence>